<feature type="chain" id="PRO_5045200175" description="TIGR04551 family protein" evidence="2">
    <location>
        <begin position="22"/>
        <end position="637"/>
    </location>
</feature>
<protein>
    <recommendedName>
        <fullName evidence="5">TIGR04551 family protein</fullName>
    </recommendedName>
</protein>
<evidence type="ECO:0000313" key="4">
    <source>
        <dbReference type="Proteomes" id="UP001234178"/>
    </source>
</evidence>
<evidence type="ECO:0000256" key="1">
    <source>
        <dbReference type="SAM" id="MobiDB-lite"/>
    </source>
</evidence>
<keyword evidence="4" id="KW-1185">Reference proteome</keyword>
<reference evidence="3 4" key="1">
    <citation type="journal article" date="2023" name="Nucleic Acids Res.">
        <title>The hologenome of Daphnia magna reveals possible DNA methylation and microbiome-mediated evolution of the host genome.</title>
        <authorList>
            <person name="Chaturvedi A."/>
            <person name="Li X."/>
            <person name="Dhandapani V."/>
            <person name="Marshall H."/>
            <person name="Kissane S."/>
            <person name="Cuenca-Cambronero M."/>
            <person name="Asole G."/>
            <person name="Calvet F."/>
            <person name="Ruiz-Romero M."/>
            <person name="Marangio P."/>
            <person name="Guigo R."/>
            <person name="Rago D."/>
            <person name="Mirbahai L."/>
            <person name="Eastwood N."/>
            <person name="Colbourne J.K."/>
            <person name="Zhou J."/>
            <person name="Mallon E."/>
            <person name="Orsini L."/>
        </authorList>
    </citation>
    <scope>NUCLEOTIDE SEQUENCE [LARGE SCALE GENOMIC DNA]</scope>
    <source>
        <strain evidence="3">LRV0_1</strain>
    </source>
</reference>
<dbReference type="NCBIfam" id="TIGR04551">
    <property type="entry name" value="TIGR04551 family protein"/>
    <property type="match status" value="1"/>
</dbReference>
<proteinExistence type="predicted"/>
<dbReference type="EMBL" id="JAOYFB010000041">
    <property type="protein sequence ID" value="KAK4045112.1"/>
    <property type="molecule type" value="Genomic_DNA"/>
</dbReference>
<evidence type="ECO:0000256" key="2">
    <source>
        <dbReference type="SAM" id="SignalP"/>
    </source>
</evidence>
<organism evidence="3 4">
    <name type="scientific">Daphnia magna</name>
    <dbReference type="NCBI Taxonomy" id="35525"/>
    <lineage>
        <taxon>Eukaryota</taxon>
        <taxon>Metazoa</taxon>
        <taxon>Ecdysozoa</taxon>
        <taxon>Arthropoda</taxon>
        <taxon>Crustacea</taxon>
        <taxon>Branchiopoda</taxon>
        <taxon>Diplostraca</taxon>
        <taxon>Cladocera</taxon>
        <taxon>Anomopoda</taxon>
        <taxon>Daphniidae</taxon>
        <taxon>Daphnia</taxon>
    </lineage>
</organism>
<feature type="region of interest" description="Disordered" evidence="1">
    <location>
        <begin position="34"/>
        <end position="104"/>
    </location>
</feature>
<gene>
    <name evidence="3" type="ORF">OUZ56_032520</name>
</gene>
<feature type="signal peptide" evidence="2">
    <location>
        <begin position="1"/>
        <end position="21"/>
    </location>
</feature>
<dbReference type="Proteomes" id="UP001234178">
    <property type="component" value="Unassembled WGS sequence"/>
</dbReference>
<feature type="compositionally biased region" description="Basic and acidic residues" evidence="1">
    <location>
        <begin position="39"/>
        <end position="91"/>
    </location>
</feature>
<sequence>MRPRLSSPLFSSRSLVRAALAAFVTAAPTVAFAGSAAEGDGKKPVDPPAKAEETKAEKTPEPALAEAKDDTKAADAKAEAAEKEAAKRSKPWDANPVGRDPGQVFSEDWWSHTRPVIELHGYFRTRGELFHNFALGRHNSPTDAQNLWPQPLDHSYVDEKGVTRTVNLCDSNGMLAACEDKSQASANMRLRLEPELHISDNLRVMAQIDALDNLVLGSTPNSYGLGVGGNYRNSIDVKRAWAEYTTPVGQLRFGRMPTHWGLGMVWNAGAGIDQDWQSNNDRIMFTSGVRSLDLFFGGSWDFVGTGPTSADAYSVYGGQPYNLANRTNVGQWNLFVAKKASPEVERLRLAKGNIVINGGLFNTLRTQELDVATNSTPLTFQSTAADNGLEHRGLTQAMHDAWFQLLYKKFRLEAEGALVYGNVASTPLRTDLTDKTSILQGGFALESDYRAMEDKLKIGFGGGWASGDPWSNSLVPGPNGTKSGFQDSLNGGKGPLSTFRFNPAYNVDLILHRRLLNRVQGTYYFRPSVDYDFVRNPNGQRIGGGAAAIWTRSSQYVQAPGNARDLGVELDFQLYYQAKDGTLNDDPKKLGGFYAMLQYGALFPLGGLDYVKGDLQNGTDSSTSIAQTVRLHLGVVY</sequence>
<name>A0ABR0B952_9CRUS</name>
<dbReference type="InterPro" id="IPR030884">
    <property type="entry name" value="CHP04551"/>
</dbReference>
<keyword evidence="2" id="KW-0732">Signal</keyword>
<evidence type="ECO:0008006" key="5">
    <source>
        <dbReference type="Google" id="ProtNLM"/>
    </source>
</evidence>
<comment type="caution">
    <text evidence="3">The sequence shown here is derived from an EMBL/GenBank/DDBJ whole genome shotgun (WGS) entry which is preliminary data.</text>
</comment>
<evidence type="ECO:0000313" key="3">
    <source>
        <dbReference type="EMBL" id="KAK4045112.1"/>
    </source>
</evidence>
<accession>A0ABR0B952</accession>